<sequence>MDINSLLSPSDSPAETPPPQPSRASPSMLAAHSPGKRAVRQQMPSRTPSGLSQQITSSPQLHLAHQNHPSPGYGHLANGARAVHSATCTPQPLGSPHDARMTPPSHLYRQASTPSMDALADLASMQQQQQAARQNSLGHQRPVTLQHLGQHLSGDSVTSAAMSEHSPRPRSFATKSLDQQHIDYLEQLDRDLTENPFNYYSHLALVTTLHQGFQNHLESFVSEPHDYELIHILRDAYRVMSEKYPLGETLWHYRLNDEKILARNSEERMGVLELHKHATHEEPYSAKLWAAYGEYVSYLVACSWEQMPPEEWSEEDRLIGRELFQPQLLVEALQQGAERVKYNLQESNLVWDRYLQVLEEDLERTGLSQEKVTRIASIYNERLGLPHATWSHTRSRYISFIQRYNLGDPEQVNEQVTQKNTHIIQQCANREDYEFKVLQAIQQGDQNAEYHAITRYLKWEKRTMGVYSFPLVNALYERATLRFPVDPSIWEDHVEFLIWQKDRSVDVLNVLERATRHCPWSGSLWSHRILTLEVENKAFEEIEHVKHTATGTGLLEHSDLEEIIKVQIAWCGYLRRRAFDDPKATDDDADIAEVGIRSALEFVREVGMKKHGRDWAGDSKYRLERIHMKYWLQRGNVDEARNIWESLVKRQADSHDFWYRWYIFEMIFWSQHAMRTEQNAGQQLLTPTRATAVLERAMERLQTIDFPEPIVEMYVNHCEQHENVLKVRSAAIEKRRTERMVSIRREKEKAAAEAAAAAAPQPQPDYFTEGSAKRKRDDTGTNHDAAAKKSRQADSEDVSPAAVPFNGEPVRASEAPSDAQTSAPKRDREHTSVIVKKLPADTTQTQIRQFFTDAGTVRNLVLKPEQDSMTAIVEFETSEEADYALSKEAKGFKGQNISIERGESTTLYVTNYPAHAGEAYLRKHFEPFGEIIGFRFPSLKFDTHRRFCYVQFANAAQAVAATQLDGTDVEGQKLNVKISNPLAKKKRDGATAEGREVYVWHLNFKIKKQEVQETFAQFGHIDRINFPTLKNGNNKGFCFVVYYTKESADAAVAGMDKKDFWGLELHVEIANDRNETKPKIKSILENDASPAPRDATPRTAQAAPDAAPGTAVAAASAAAFKAAPFNERSLAILNLPDTVPDVRIKPLVESYGFKKITLEPQHGGAVIEFTSVEGTGKAEIALQGLDFEGRKLRVGTVKDLRQQKGEWKAANSFVQPNRVQRPTARGGGRARGRTGFGARPAVPRAMAPTNGEAKSNNEFRNMILNKGPKKAESSNDKMEE</sequence>
<dbReference type="EMBL" id="MU006714">
    <property type="protein sequence ID" value="KAF2628285.1"/>
    <property type="molecule type" value="Genomic_DNA"/>
</dbReference>
<reference evidence="1" key="1">
    <citation type="journal article" date="2020" name="Stud. Mycol.">
        <title>101 Dothideomycetes genomes: a test case for predicting lifestyles and emergence of pathogens.</title>
        <authorList>
            <person name="Haridas S."/>
            <person name="Albert R."/>
            <person name="Binder M."/>
            <person name="Bloem J."/>
            <person name="Labutti K."/>
            <person name="Salamov A."/>
            <person name="Andreopoulos B."/>
            <person name="Baker S."/>
            <person name="Barry K."/>
            <person name="Bills G."/>
            <person name="Bluhm B."/>
            <person name="Cannon C."/>
            <person name="Castanera R."/>
            <person name="Culley D."/>
            <person name="Daum C."/>
            <person name="Ezra D."/>
            <person name="Gonzalez J."/>
            <person name="Henrissat B."/>
            <person name="Kuo A."/>
            <person name="Liang C."/>
            <person name="Lipzen A."/>
            <person name="Lutzoni F."/>
            <person name="Magnuson J."/>
            <person name="Mondo S."/>
            <person name="Nolan M."/>
            <person name="Ohm R."/>
            <person name="Pangilinan J."/>
            <person name="Park H.-J."/>
            <person name="Ramirez L."/>
            <person name="Alfaro M."/>
            <person name="Sun H."/>
            <person name="Tritt A."/>
            <person name="Yoshinaga Y."/>
            <person name="Zwiers L.-H."/>
            <person name="Turgeon B."/>
            <person name="Goodwin S."/>
            <person name="Spatafora J."/>
            <person name="Crous P."/>
            <person name="Grigoriev I."/>
        </authorList>
    </citation>
    <scope>NUCLEOTIDE SEQUENCE</scope>
    <source>
        <strain evidence="1">CBS 525.71</strain>
    </source>
</reference>
<accession>A0ACB6S3R0</accession>
<protein>
    <submittedName>
        <fullName evidence="1">Uncharacterized protein</fullName>
    </submittedName>
</protein>
<keyword evidence="2" id="KW-1185">Reference proteome</keyword>
<evidence type="ECO:0000313" key="1">
    <source>
        <dbReference type="EMBL" id="KAF2628285.1"/>
    </source>
</evidence>
<proteinExistence type="predicted"/>
<dbReference type="Proteomes" id="UP000799754">
    <property type="component" value="Unassembled WGS sequence"/>
</dbReference>
<gene>
    <name evidence="1" type="ORF">BU25DRAFT_490899</name>
</gene>
<comment type="caution">
    <text evidence="1">The sequence shown here is derived from an EMBL/GenBank/DDBJ whole genome shotgun (WGS) entry which is preliminary data.</text>
</comment>
<organism evidence="1 2">
    <name type="scientific">Macroventuria anomochaeta</name>
    <dbReference type="NCBI Taxonomy" id="301207"/>
    <lineage>
        <taxon>Eukaryota</taxon>
        <taxon>Fungi</taxon>
        <taxon>Dikarya</taxon>
        <taxon>Ascomycota</taxon>
        <taxon>Pezizomycotina</taxon>
        <taxon>Dothideomycetes</taxon>
        <taxon>Pleosporomycetidae</taxon>
        <taxon>Pleosporales</taxon>
        <taxon>Pleosporineae</taxon>
        <taxon>Didymellaceae</taxon>
        <taxon>Macroventuria</taxon>
    </lineage>
</organism>
<evidence type="ECO:0000313" key="2">
    <source>
        <dbReference type="Proteomes" id="UP000799754"/>
    </source>
</evidence>
<name>A0ACB6S3R0_9PLEO</name>